<dbReference type="Pfam" id="PF23357">
    <property type="entry name" value="DUF7088"/>
    <property type="match status" value="1"/>
</dbReference>
<dbReference type="NCBIfam" id="TIGR03521">
    <property type="entry name" value="GldG"/>
    <property type="match status" value="1"/>
</dbReference>
<dbReference type="AlphaFoldDB" id="A0A4R2NLW3"/>
<dbReference type="Proteomes" id="UP000294564">
    <property type="component" value="Unassembled WGS sequence"/>
</dbReference>
<dbReference type="InterPro" id="IPR055396">
    <property type="entry name" value="DUF7088"/>
</dbReference>
<reference evidence="4 5" key="1">
    <citation type="submission" date="2019-03" db="EMBL/GenBank/DDBJ databases">
        <title>Genomic Encyclopedia of Type Strains, Phase IV (KMG-IV): sequencing the most valuable type-strain genomes for metagenomic binning, comparative biology and taxonomic classification.</title>
        <authorList>
            <person name="Goeker M."/>
        </authorList>
    </citation>
    <scope>NUCLEOTIDE SEQUENCE [LARGE SCALE GENOMIC DNA]</scope>
    <source>
        <strain evidence="4 5">DSM 14836</strain>
    </source>
</reference>
<keyword evidence="5" id="KW-1185">Reference proteome</keyword>
<proteinExistence type="predicted"/>
<sequence>MSKNLKKILFVLAGLVFINFVSSSFFTRFDLTKDKRYTLSEVSKNIVNKLENTLIINVYLEGDFPSEFKRLQIETRQFLEELQAENTNIRFRFINPDDIREELVKNGMMPSQLTVEEDGKLSEALIFPWAELFYGQKAITVPLLPNTMAKSQEEQLSNAISSLEYAFGNAINLITQNKRKKIAVLSGNGELEDIRLFSFLSELGKKYSLGKFTLDSVEKNPAKTIEQLKQYDLSIIAKPSEKFTHEEKLVLDQYIMNGGKSLWMIDNLNADTDSLYNAGKMLAYNRELDLTDLLFSYGVRINNKLVQDLYASKLTLASGSLGNQAQFESYDWFYHPLVKGNPNHPITKNVLPVRFQFTTQIDTLKKDIKKTPLLVSSVLSKLTGTPAIIELESIAKEPIQQEYTAGSQLLAVLLEGSFNSAYENRTKPFDYPDYKKISTDNKMVVIADGDIARNQILKGKPYDLGLDKWTQQRFGNKDFLLNTVDYLLDDTGLITLRNKTVQLNNLDKKKAFEERGFWQFFNIVLPLTILLAFGFGFNYWRKRKYS</sequence>
<dbReference type="RefSeq" id="WP_132795833.1">
    <property type="nucleotide sequence ID" value="NZ_SLXM01000011.1"/>
</dbReference>
<evidence type="ECO:0000256" key="1">
    <source>
        <dbReference type="SAM" id="Phobius"/>
    </source>
</evidence>
<evidence type="ECO:0000313" key="4">
    <source>
        <dbReference type="EMBL" id="TCP22633.1"/>
    </source>
</evidence>
<feature type="domain" description="ABC-type uncharacterised transport system" evidence="2">
    <location>
        <begin position="179"/>
        <end position="482"/>
    </location>
</feature>
<dbReference type="InterPro" id="IPR019863">
    <property type="entry name" value="Motility-assoc_ABC-rel_GldG"/>
</dbReference>
<accession>A0A4R2NLW3</accession>
<name>A0A4R2NLW3_9FLAO</name>
<feature type="domain" description="DUF7088" evidence="3">
    <location>
        <begin position="33"/>
        <end position="131"/>
    </location>
</feature>
<keyword evidence="1" id="KW-0812">Transmembrane</keyword>
<dbReference type="Pfam" id="PF09822">
    <property type="entry name" value="ABC_transp_aux"/>
    <property type="match status" value="1"/>
</dbReference>
<dbReference type="OrthoDB" id="9777219at2"/>
<keyword evidence="1" id="KW-0472">Membrane</keyword>
<comment type="caution">
    <text evidence="4">The sequence shown here is derived from an EMBL/GenBank/DDBJ whole genome shotgun (WGS) entry which is preliminary data.</text>
</comment>
<evidence type="ECO:0000313" key="5">
    <source>
        <dbReference type="Proteomes" id="UP000294564"/>
    </source>
</evidence>
<dbReference type="EMBL" id="SLXM01000011">
    <property type="protein sequence ID" value="TCP22633.1"/>
    <property type="molecule type" value="Genomic_DNA"/>
</dbReference>
<protein>
    <submittedName>
        <fullName evidence="4">Protein involved in gliding motility GldG</fullName>
    </submittedName>
</protein>
<evidence type="ECO:0000259" key="3">
    <source>
        <dbReference type="Pfam" id="PF23357"/>
    </source>
</evidence>
<dbReference type="InterPro" id="IPR019196">
    <property type="entry name" value="ABC_transp_unknown"/>
</dbReference>
<gene>
    <name evidence="4" type="ORF">EV195_11162</name>
</gene>
<keyword evidence="1" id="KW-1133">Transmembrane helix</keyword>
<organism evidence="4 5">
    <name type="scientific">Tenacibaculum skagerrakense</name>
    <dbReference type="NCBI Taxonomy" id="186571"/>
    <lineage>
        <taxon>Bacteria</taxon>
        <taxon>Pseudomonadati</taxon>
        <taxon>Bacteroidota</taxon>
        <taxon>Flavobacteriia</taxon>
        <taxon>Flavobacteriales</taxon>
        <taxon>Flavobacteriaceae</taxon>
        <taxon>Tenacibaculum</taxon>
    </lineage>
</organism>
<evidence type="ECO:0000259" key="2">
    <source>
        <dbReference type="Pfam" id="PF09822"/>
    </source>
</evidence>
<feature type="transmembrane region" description="Helical" evidence="1">
    <location>
        <begin position="517"/>
        <end position="540"/>
    </location>
</feature>